<name>A0A8I3RSX2_CANLF</name>
<evidence type="ECO:0000313" key="2">
    <source>
        <dbReference type="Ensembl" id="ENSCAFP00845008050.1"/>
    </source>
</evidence>
<feature type="region of interest" description="Disordered" evidence="1">
    <location>
        <begin position="1"/>
        <end position="23"/>
    </location>
</feature>
<evidence type="ECO:0000256" key="1">
    <source>
        <dbReference type="SAM" id="MobiDB-lite"/>
    </source>
</evidence>
<proteinExistence type="predicted"/>
<dbReference type="AlphaFoldDB" id="A0A8I3RSX2"/>
<dbReference type="PANTHER" id="PTHR31635:SF196">
    <property type="entry name" value="REVERSE TRANSCRIPTASE DOMAIN-CONTAINING PROTEIN-RELATED"/>
    <property type="match status" value="1"/>
</dbReference>
<reference evidence="2" key="3">
    <citation type="submission" date="2025-09" db="UniProtKB">
        <authorList>
            <consortium name="Ensembl"/>
        </authorList>
    </citation>
    <scope>IDENTIFICATION</scope>
    <source>
        <strain evidence="2">Boxer</strain>
    </source>
</reference>
<evidence type="ECO:0000313" key="3">
    <source>
        <dbReference type="Proteomes" id="UP000805418"/>
    </source>
</evidence>
<dbReference type="OrthoDB" id="9834460at2759"/>
<dbReference type="PANTHER" id="PTHR31635">
    <property type="entry name" value="REVERSE TRANSCRIPTASE DOMAIN-CONTAINING PROTEIN-RELATED"/>
    <property type="match status" value="1"/>
</dbReference>
<sequence>KPSMKSPHQHSTRSSSLSNQKEIKGIQIGKEEVKLSLFADDVILYIENTTDSTPRLLELIQQFGSVAGYKINAPKSVAFLYTNNETEERAIRDKNELLGLHQDKKLLHSKGYSQQNSKTTYRMGEDMCK</sequence>
<accession>A0A8I3RSX2</accession>
<dbReference type="Proteomes" id="UP000805418">
    <property type="component" value="Chromosome 17"/>
</dbReference>
<reference evidence="2" key="1">
    <citation type="submission" date="2020-03" db="EMBL/GenBank/DDBJ databases">
        <title>Long-read based genome assembly of a Labrador retriever dog.</title>
        <authorList>
            <person name="Eory L."/>
            <person name="Zhang W."/>
            <person name="Schoenebeck J."/>
        </authorList>
    </citation>
    <scope>NUCLEOTIDE SEQUENCE [LARGE SCALE GENOMIC DNA]</scope>
    <source>
        <strain evidence="2">Labrador retriever</strain>
    </source>
</reference>
<keyword evidence="3" id="KW-1185">Reference proteome</keyword>
<dbReference type="Ensembl" id="ENSCAFT00845010355.1">
    <property type="protein sequence ID" value="ENSCAFP00845008050.1"/>
    <property type="gene ID" value="ENSCAFG00845005843.1"/>
</dbReference>
<protein>
    <recommendedName>
        <fullName evidence="4">Reverse transcriptase domain-containing protein</fullName>
    </recommendedName>
</protein>
<reference evidence="2" key="2">
    <citation type="submission" date="2025-08" db="UniProtKB">
        <authorList>
            <consortium name="Ensembl"/>
        </authorList>
    </citation>
    <scope>IDENTIFICATION</scope>
    <source>
        <strain evidence="2">Boxer</strain>
    </source>
</reference>
<dbReference type="GeneTree" id="ENSGT01140000282721"/>
<evidence type="ECO:0008006" key="4">
    <source>
        <dbReference type="Google" id="ProtNLM"/>
    </source>
</evidence>
<organism evidence="2 3">
    <name type="scientific">Canis lupus familiaris</name>
    <name type="common">Dog</name>
    <name type="synonym">Canis familiaris</name>
    <dbReference type="NCBI Taxonomy" id="9615"/>
    <lineage>
        <taxon>Eukaryota</taxon>
        <taxon>Metazoa</taxon>
        <taxon>Chordata</taxon>
        <taxon>Craniata</taxon>
        <taxon>Vertebrata</taxon>
        <taxon>Euteleostomi</taxon>
        <taxon>Mammalia</taxon>
        <taxon>Eutheria</taxon>
        <taxon>Laurasiatheria</taxon>
        <taxon>Carnivora</taxon>
        <taxon>Caniformia</taxon>
        <taxon>Canidae</taxon>
        <taxon>Canis</taxon>
    </lineage>
</organism>